<dbReference type="RefSeq" id="WP_252660789.1">
    <property type="nucleotide sequence ID" value="NZ_CP098611.1"/>
</dbReference>
<dbReference type="InterPro" id="IPR038720">
    <property type="entry name" value="YprB_RNase_H-like_dom"/>
</dbReference>
<dbReference type="Pfam" id="PF13482">
    <property type="entry name" value="RNase_H_2"/>
    <property type="match status" value="1"/>
</dbReference>
<dbReference type="InterPro" id="IPR012337">
    <property type="entry name" value="RNaseH-like_sf"/>
</dbReference>
<dbReference type="Proteomes" id="UP001056708">
    <property type="component" value="Chromosome"/>
</dbReference>
<keyword evidence="3" id="KW-1185">Reference proteome</keyword>
<evidence type="ECO:0000259" key="1">
    <source>
        <dbReference type="Pfam" id="PF13482"/>
    </source>
</evidence>
<evidence type="ECO:0000313" key="2">
    <source>
        <dbReference type="EMBL" id="USR89717.1"/>
    </source>
</evidence>
<protein>
    <submittedName>
        <fullName evidence="2">TM0106 family RecB-like putative nuclease</fullName>
    </submittedName>
</protein>
<feature type="domain" description="YprB ribonuclease H-like" evidence="1">
    <location>
        <begin position="309"/>
        <end position="478"/>
    </location>
</feature>
<organism evidence="2 3">
    <name type="scientific">Phormidium yuhuli AB48</name>
    <dbReference type="NCBI Taxonomy" id="2940671"/>
    <lineage>
        <taxon>Bacteria</taxon>
        <taxon>Bacillati</taxon>
        <taxon>Cyanobacteriota</taxon>
        <taxon>Cyanophyceae</taxon>
        <taxon>Oscillatoriophycideae</taxon>
        <taxon>Oscillatoriales</taxon>
        <taxon>Oscillatoriaceae</taxon>
        <taxon>Phormidium</taxon>
        <taxon>Phormidium yuhuli</taxon>
    </lineage>
</organism>
<proteinExistence type="predicted"/>
<name>A0ABY5AKR9_9CYAN</name>
<dbReference type="EMBL" id="CP098611">
    <property type="protein sequence ID" value="USR89717.1"/>
    <property type="molecule type" value="Genomic_DNA"/>
</dbReference>
<sequence>MLVSDDLLLYYQRCDRRAFLDVFGDSRQRDPLDQFLLKLRQDSRSHRREVLSQYHYQRPDWSGEDWYEGTQATLELMEQGVESIYRGVLAASWLPGVELVSKPDLFVRHPGSSRFGDWFYVPYDIRFGKRPKLDYQIVGAFHGLVLSQLQEVWPPTAWLVLRGRNPHGVDFLKRVPQMQQLLSDCIVSLRQPQTPELFLSRQKCNLCHWYSFCHHAAQSQRHLSLIPGITPNRYSQLQGMGIDSLAALVETPRSQLKMVFGAEAGNQLAQQAIASYRQQALLRDGAITHLFQSPHNRWLANPQGAIEIHFDIEAEPDLDLDFLLGSLVIDHRHNRQTYYGFMAKSPQEEALVWQQFLELMESYPQAFIFHFCDYEVKTIQRLAKLYNTPKHRYQALINRCVDIHWWVTHLTLLPVESYALKPIARWLGFNWRNPQANGAQCICWYNEWLSEQKQDCLEAILEYNEDDCRATYTLKTWLTQFLKPYYLEAINPERNRIINY</sequence>
<dbReference type="NCBIfam" id="TIGR03491">
    <property type="entry name" value="TM0106 family RecB-like putative nuclease"/>
    <property type="match status" value="1"/>
</dbReference>
<dbReference type="InterPro" id="IPR019993">
    <property type="entry name" value="RecB_nuclease_TM0106_put"/>
</dbReference>
<evidence type="ECO:0000313" key="3">
    <source>
        <dbReference type="Proteomes" id="UP001056708"/>
    </source>
</evidence>
<reference evidence="2" key="1">
    <citation type="submission" date="2022-06" db="EMBL/GenBank/DDBJ databases">
        <title>Genome sequence of Phormidium yuhuli AB48 isolated from an industrial photobioreactor environment.</title>
        <authorList>
            <person name="Qiu Y."/>
            <person name="Noonan A.J.C."/>
            <person name="Dofher K."/>
            <person name="Koch M."/>
            <person name="Kieft B."/>
            <person name="Lin X."/>
            <person name="Ziels R.M."/>
            <person name="Hallam S.J."/>
        </authorList>
    </citation>
    <scope>NUCLEOTIDE SEQUENCE</scope>
    <source>
        <strain evidence="2">AB48</strain>
    </source>
</reference>
<dbReference type="Gene3D" id="1.10.150.20">
    <property type="entry name" value="5' to 3' exonuclease, C-terminal subdomain"/>
    <property type="match status" value="1"/>
</dbReference>
<accession>A0ABY5AKR9</accession>
<gene>
    <name evidence="2" type="ORF">NEA10_12600</name>
</gene>
<dbReference type="SUPFAM" id="SSF53098">
    <property type="entry name" value="Ribonuclease H-like"/>
    <property type="match status" value="1"/>
</dbReference>